<dbReference type="SUPFAM" id="SSF53850">
    <property type="entry name" value="Periplasmic binding protein-like II"/>
    <property type="match status" value="1"/>
</dbReference>
<feature type="domain" description="Solute-binding protein family 3/N-terminal" evidence="3">
    <location>
        <begin position="75"/>
        <end position="293"/>
    </location>
</feature>
<gene>
    <name evidence="4" type="primary">cjaA</name>
    <name evidence="4" type="ORF">HMPREF9383_2079</name>
</gene>
<accession>F0IQ03</accession>
<dbReference type="Pfam" id="PF00497">
    <property type="entry name" value="SBP_bac_3"/>
    <property type="match status" value="1"/>
</dbReference>
<evidence type="ECO:0000259" key="3">
    <source>
        <dbReference type="SMART" id="SM00062"/>
    </source>
</evidence>
<dbReference type="CDD" id="cd13694">
    <property type="entry name" value="PBP2_Cysteine"/>
    <property type="match status" value="1"/>
</dbReference>
<evidence type="ECO:0000313" key="5">
    <source>
        <dbReference type="Proteomes" id="UP000003530"/>
    </source>
</evidence>
<dbReference type="Proteomes" id="UP000003530">
    <property type="component" value="Unassembled WGS sequence"/>
</dbReference>
<dbReference type="EMBL" id="AEXY01000023">
    <property type="protein sequence ID" value="EGD35643.1"/>
    <property type="molecule type" value="Genomic_DNA"/>
</dbReference>
<dbReference type="PATRIC" id="fig|888811.3.peg.2041"/>
<comment type="caution">
    <text evidence="4">The sequence shown here is derived from an EMBL/GenBank/DDBJ whole genome shotgun (WGS) entry which is preliminary data.</text>
</comment>
<name>F0IQ03_STRSA</name>
<evidence type="ECO:0000256" key="2">
    <source>
        <dbReference type="SAM" id="Phobius"/>
    </source>
</evidence>
<reference evidence="4 5" key="1">
    <citation type="submission" date="2011-02" db="EMBL/GenBank/DDBJ databases">
        <authorList>
            <person name="Muzny D."/>
            <person name="Qin X."/>
            <person name="Deng J."/>
            <person name="Jiang H."/>
            <person name="Liu Y."/>
            <person name="Qu J."/>
            <person name="Song X.-Z."/>
            <person name="Zhang L."/>
            <person name="Thornton R."/>
            <person name="Coyle M."/>
            <person name="Francisco L."/>
            <person name="Jackson L."/>
            <person name="Javaid M."/>
            <person name="Korchina V."/>
            <person name="Kovar C."/>
            <person name="Mata R."/>
            <person name="Mathew T."/>
            <person name="Ngo R."/>
            <person name="Nguyen L."/>
            <person name="Nguyen N."/>
            <person name="Okwuonu G."/>
            <person name="Ongeri F."/>
            <person name="Pham C."/>
            <person name="Simmons D."/>
            <person name="Wilczek-Boney K."/>
            <person name="Hale W."/>
            <person name="Jakkamsetti A."/>
            <person name="Pham P."/>
            <person name="Ruth R."/>
            <person name="San Lucas F."/>
            <person name="Warren J."/>
            <person name="Zhang J."/>
            <person name="Zhao Z."/>
            <person name="Zhou C."/>
            <person name="Zhu D."/>
            <person name="Lee S."/>
            <person name="Bess C."/>
            <person name="Blankenburg K."/>
            <person name="Forbes L."/>
            <person name="Fu Q."/>
            <person name="Gubbala S."/>
            <person name="Hirani K."/>
            <person name="Jayaseelan J.C."/>
            <person name="Lara F."/>
            <person name="Munidasa M."/>
            <person name="Palculict T."/>
            <person name="Patil S."/>
            <person name="Pu L.-L."/>
            <person name="Saada N."/>
            <person name="Tang L."/>
            <person name="Weissenberger G."/>
            <person name="Zhu Y."/>
            <person name="Hemphill L."/>
            <person name="Shang Y."/>
            <person name="Youmans B."/>
            <person name="Ayvaz T."/>
            <person name="Ross M."/>
            <person name="Santibanez J."/>
            <person name="Aqrawi P."/>
            <person name="Gross S."/>
            <person name="Joshi V."/>
            <person name="Fowler G."/>
            <person name="Nazareth L."/>
            <person name="Reid J."/>
            <person name="Worley K."/>
            <person name="Petrosino J."/>
            <person name="Highlander S."/>
            <person name="Gibbs R."/>
        </authorList>
    </citation>
    <scope>NUCLEOTIDE SEQUENCE [LARGE SCALE GENOMIC DNA]</scope>
    <source>
        <strain evidence="4 5">SK150</strain>
    </source>
</reference>
<keyword evidence="2" id="KW-0812">Transmembrane</keyword>
<dbReference type="HOGENOM" id="CLU_019602_18_4_9"/>
<proteinExistence type="predicted"/>
<evidence type="ECO:0000256" key="1">
    <source>
        <dbReference type="ARBA" id="ARBA00022729"/>
    </source>
</evidence>
<dbReference type="PANTHER" id="PTHR35936">
    <property type="entry name" value="MEMBRANE-BOUND LYTIC MUREIN TRANSGLYCOSYLASE F"/>
    <property type="match status" value="1"/>
</dbReference>
<evidence type="ECO:0000313" key="4">
    <source>
        <dbReference type="EMBL" id="EGD35643.1"/>
    </source>
</evidence>
<dbReference type="Gene3D" id="3.40.190.10">
    <property type="entry name" value="Periplasmic binding protein-like II"/>
    <property type="match status" value="2"/>
</dbReference>
<organism evidence="4 5">
    <name type="scientific">Streptococcus sanguinis SK150</name>
    <dbReference type="NCBI Taxonomy" id="888811"/>
    <lineage>
        <taxon>Bacteria</taxon>
        <taxon>Bacillati</taxon>
        <taxon>Bacillota</taxon>
        <taxon>Bacilli</taxon>
        <taxon>Lactobacillales</taxon>
        <taxon>Streptococcaceae</taxon>
        <taxon>Streptococcus</taxon>
    </lineage>
</organism>
<sequence length="312" mass="34553">MAALWYLCVFFAFPYLIKESLMKLSKTIFALTTLTLAFFLVACGTSSKKDAGNKDAASSKTVKARSLEEIKKSGKLRIAVFSDKKPFGYVDNNGKYQGYDIYLGDQLAKDLGVKPEYVPVDAANRAEYLISNKVDITLANFTVTDERKKQVDFALPYMKVSLGVVSPKGSVITKPEQLEGKTLIITKGTTAETYFEKNYPNIKLQKYDQYSDAYQALLDGRGDAFSTDNTEVLAWALENKGFEVGITSLGDPDTIAPAVQKGNTELLNYINDEIKKLGKENFFHKAYEETLHPTYGEAAKADDLVVEGGEVK</sequence>
<feature type="transmembrane region" description="Helical" evidence="2">
    <location>
        <begin position="28"/>
        <end position="45"/>
    </location>
</feature>
<dbReference type="AlphaFoldDB" id="F0IQ03"/>
<keyword evidence="1" id="KW-0732">Signal</keyword>
<dbReference type="PANTHER" id="PTHR35936:SF17">
    <property type="entry name" value="ARGININE-BINDING EXTRACELLULAR PROTEIN ARTP"/>
    <property type="match status" value="1"/>
</dbReference>
<dbReference type="InterPro" id="IPR001638">
    <property type="entry name" value="Solute-binding_3/MltF_N"/>
</dbReference>
<protein>
    <submittedName>
        <fullName evidence="4">Amino acid ABC superfamily ATP binding cassette transporter, binding protein</fullName>
    </submittedName>
</protein>
<keyword evidence="2" id="KW-0472">Membrane</keyword>
<dbReference type="SMART" id="SM00062">
    <property type="entry name" value="PBPb"/>
    <property type="match status" value="1"/>
</dbReference>
<keyword evidence="2" id="KW-1133">Transmembrane helix</keyword>